<organism evidence="3 4">
    <name type="scientific">Brachybacterium sacelli</name>
    <dbReference type="NCBI Taxonomy" id="173364"/>
    <lineage>
        <taxon>Bacteria</taxon>
        <taxon>Bacillati</taxon>
        <taxon>Actinomycetota</taxon>
        <taxon>Actinomycetes</taxon>
        <taxon>Micrococcales</taxon>
        <taxon>Dermabacteraceae</taxon>
        <taxon>Brachybacterium</taxon>
    </lineage>
</organism>
<name>A0ABS4X374_9MICO</name>
<feature type="domain" description="TarS/TarP linker" evidence="2">
    <location>
        <begin position="234"/>
        <end position="330"/>
    </location>
</feature>
<sequence length="648" mass="70091">MGQHSDVGQHSDERPLVSLVIPVYNSMPYLLETLDAIPGQGLSPAALEVVLVDDGSDDGSERVLAEYTAKNPNYRLLAQPNSGGPADPCNKGVAAARGKYFFVLGSDDVLTPGSLGELAAYAEAEGSDIVLAKMAGLNGRHAPGSMFTKSTADAHLVKDRLFNSLTAIKLFRTDLVTKTGAHNPTHLRIGSDQPFTAACYLVARKISVRADRDYVLIRKRDDGKNVTSTPRTSREYADLLAATVEVIVRWSEPGELRDGVLHRPVHGALRKTLLPRFLDLDEDEQDAVVSEIRGVMTPVFSPRVAGHLGSLDRLKVRLALAGRTDLLRRLIGWEQQGGTDRLVHDENGFRLDLPTDLVASIGPERLRDVKVVGVATLEDLTVEGGVLRLEASAHVRHGVDPPDSVALRLRRRGSEDWFDVPAAPLRIIGRGGARALSFRTHVETGRLDRGIWDLSVLQRSGDDELENRLGRNRSDRVPGDRRRLVDDDAPREIGVAYFTQGYGNLSLDIGFTLQPRTGPEVSLLALLRTGSGARVALLRLITTEPVTLTALLPGASGQAGVELPAVQVGDGVLAVHLPRNRDQEERRIQVEDSLGAAVLRLPEAVEVPGLGSPEEALAAGARAARGLARRAGLRRPHLLSRPALGARR</sequence>
<dbReference type="PANTHER" id="PTHR43685:SF2">
    <property type="entry name" value="GLYCOSYLTRANSFERASE 2-LIKE DOMAIN-CONTAINING PROTEIN"/>
    <property type="match status" value="1"/>
</dbReference>
<dbReference type="Pfam" id="PF00535">
    <property type="entry name" value="Glycos_transf_2"/>
    <property type="match status" value="1"/>
</dbReference>
<dbReference type="PANTHER" id="PTHR43685">
    <property type="entry name" value="GLYCOSYLTRANSFERASE"/>
    <property type="match status" value="1"/>
</dbReference>
<accession>A0ABS4X374</accession>
<protein>
    <submittedName>
        <fullName evidence="3">CDP-glycerol glycerophosphotransferase</fullName>
        <ecNumber evidence="3">2.7.8.12</ecNumber>
    </submittedName>
</protein>
<comment type="caution">
    <text evidence="3">The sequence shown here is derived from an EMBL/GenBank/DDBJ whole genome shotgun (WGS) entry which is preliminary data.</text>
</comment>
<dbReference type="InterPro" id="IPR050834">
    <property type="entry name" value="Glycosyltransf_2"/>
</dbReference>
<dbReference type="EC" id="2.7.8.12" evidence="3"/>
<dbReference type="GO" id="GO:0047355">
    <property type="term" value="F:CDP-glycerol glycerophosphotransferase activity"/>
    <property type="evidence" value="ECO:0007669"/>
    <property type="project" value="UniProtKB-EC"/>
</dbReference>
<dbReference type="CDD" id="cd00761">
    <property type="entry name" value="Glyco_tranf_GTA_type"/>
    <property type="match status" value="1"/>
</dbReference>
<dbReference type="Proteomes" id="UP001519290">
    <property type="component" value="Unassembled WGS sequence"/>
</dbReference>
<reference evidence="3 4" key="1">
    <citation type="submission" date="2021-03" db="EMBL/GenBank/DDBJ databases">
        <title>Sequencing the genomes of 1000 actinobacteria strains.</title>
        <authorList>
            <person name="Klenk H.-P."/>
        </authorList>
    </citation>
    <scope>NUCLEOTIDE SEQUENCE [LARGE SCALE GENOMIC DNA]</scope>
    <source>
        <strain evidence="3 4">DSM 14566</strain>
    </source>
</reference>
<feature type="domain" description="Glycosyltransferase 2-like" evidence="1">
    <location>
        <begin position="18"/>
        <end position="133"/>
    </location>
</feature>
<dbReference type="Gene3D" id="3.90.550.10">
    <property type="entry name" value="Spore Coat Polysaccharide Biosynthesis Protein SpsA, Chain A"/>
    <property type="match status" value="1"/>
</dbReference>
<proteinExistence type="predicted"/>
<dbReference type="Pfam" id="PF22181">
    <property type="entry name" value="TarS_linker"/>
    <property type="match status" value="1"/>
</dbReference>
<dbReference type="EMBL" id="JAGIOD010000002">
    <property type="protein sequence ID" value="MBP2382919.1"/>
    <property type="molecule type" value="Genomic_DNA"/>
</dbReference>
<gene>
    <name evidence="3" type="ORF">JOF43_002908</name>
</gene>
<evidence type="ECO:0000259" key="1">
    <source>
        <dbReference type="Pfam" id="PF00535"/>
    </source>
</evidence>
<evidence type="ECO:0000313" key="3">
    <source>
        <dbReference type="EMBL" id="MBP2382919.1"/>
    </source>
</evidence>
<dbReference type="SUPFAM" id="SSF53448">
    <property type="entry name" value="Nucleotide-diphospho-sugar transferases"/>
    <property type="match status" value="1"/>
</dbReference>
<keyword evidence="3" id="KW-0808">Transferase</keyword>
<dbReference type="InterPro" id="IPR029044">
    <property type="entry name" value="Nucleotide-diphossugar_trans"/>
</dbReference>
<evidence type="ECO:0000313" key="4">
    <source>
        <dbReference type="Proteomes" id="UP001519290"/>
    </source>
</evidence>
<dbReference type="InterPro" id="IPR001173">
    <property type="entry name" value="Glyco_trans_2-like"/>
</dbReference>
<evidence type="ECO:0000259" key="2">
    <source>
        <dbReference type="Pfam" id="PF22181"/>
    </source>
</evidence>
<keyword evidence="4" id="KW-1185">Reference proteome</keyword>
<dbReference type="RefSeq" id="WP_209903397.1">
    <property type="nucleotide sequence ID" value="NZ_BAAAJW010000019.1"/>
</dbReference>
<dbReference type="InterPro" id="IPR054028">
    <property type="entry name" value="TarS/TarP_linker"/>
</dbReference>